<evidence type="ECO:0000256" key="1">
    <source>
        <dbReference type="ARBA" id="ARBA00023098"/>
    </source>
</evidence>
<proteinExistence type="predicted"/>
<dbReference type="EMBL" id="VDUZ01000022">
    <property type="protein sequence ID" value="TXL73820.1"/>
    <property type="molecule type" value="Genomic_DNA"/>
</dbReference>
<dbReference type="SUPFAM" id="SSF52151">
    <property type="entry name" value="FabD/lysophospholipase-like"/>
    <property type="match status" value="1"/>
</dbReference>
<feature type="short sequence motif" description="GXSXG" evidence="2">
    <location>
        <begin position="123"/>
        <end position="127"/>
    </location>
</feature>
<feature type="domain" description="PNPLA" evidence="3">
    <location>
        <begin position="90"/>
        <end position="285"/>
    </location>
</feature>
<dbReference type="Pfam" id="PF01734">
    <property type="entry name" value="Patatin"/>
    <property type="match status" value="1"/>
</dbReference>
<feature type="short sequence motif" description="DGA/G" evidence="2">
    <location>
        <begin position="269"/>
        <end position="271"/>
    </location>
</feature>
<reference evidence="4 5" key="1">
    <citation type="submission" date="2019-06" db="EMBL/GenBank/DDBJ databases">
        <title>New taxonomy in bacterial strain CC-CFT640, isolated from vineyard.</title>
        <authorList>
            <person name="Lin S.-Y."/>
            <person name="Tsai C.-F."/>
            <person name="Young C.-C."/>
        </authorList>
    </citation>
    <scope>NUCLEOTIDE SEQUENCE [LARGE SCALE GENOMIC DNA]</scope>
    <source>
        <strain evidence="4 5">CC-CFT640</strain>
    </source>
</reference>
<dbReference type="Gene3D" id="3.40.1090.10">
    <property type="entry name" value="Cytosolic phospholipase A2 catalytic domain"/>
    <property type="match status" value="1"/>
</dbReference>
<feature type="short sequence motif" description="GXGXXG" evidence="2">
    <location>
        <begin position="94"/>
        <end position="99"/>
    </location>
</feature>
<evidence type="ECO:0000313" key="4">
    <source>
        <dbReference type="EMBL" id="TXL73820.1"/>
    </source>
</evidence>
<dbReference type="GO" id="GO:0016787">
    <property type="term" value="F:hydrolase activity"/>
    <property type="evidence" value="ECO:0007669"/>
    <property type="project" value="UniProtKB-UniRule"/>
</dbReference>
<keyword evidence="2" id="KW-0378">Hydrolase</keyword>
<sequence>MVANMRRRLLIHGGLAAGLTTTACGPLERVNTVPVEALDQVKVAGITNGRFYIDTGTAGLTAEGEAAYARELALWRSQGHTGPLPPAYFLAISGGGDDGAFGAGLLTGWTKRGNRPEFKLVTGISTGALTAPFAFLGPDYDDALTEVYTRTSADKIFTKRSFMAAITSDALSDTAPLYTTMSKYLTMDMMRKIGAEYDKGRLLLISTTQFDAAKPVIWNIGAIAKTDSPEALEVIRRILIASASVPGAFPPVMLDVEVNGKKYQEMHVDGGAVAQVFLYPPSLSVKASGIQRKRTAYIIRNSKLGAPWEDVSRQTLTIAGRAISMLLASNGVGDMYRIYTTTKRDGVDFNLAYIDQDFTTPYVGPFNSGYMGSLYQYGYNQAQQGYHWKKLPPGMVA</sequence>
<dbReference type="OrthoDB" id="323481at2"/>
<organism evidence="4 5">
    <name type="scientific">Vineibacter terrae</name>
    <dbReference type="NCBI Taxonomy" id="2586908"/>
    <lineage>
        <taxon>Bacteria</taxon>
        <taxon>Pseudomonadati</taxon>
        <taxon>Pseudomonadota</taxon>
        <taxon>Alphaproteobacteria</taxon>
        <taxon>Hyphomicrobiales</taxon>
        <taxon>Vineibacter</taxon>
    </lineage>
</organism>
<dbReference type="InterPro" id="IPR002641">
    <property type="entry name" value="PNPLA_dom"/>
</dbReference>
<name>A0A5C8PJL1_9HYPH</name>
<keyword evidence="5" id="KW-1185">Reference proteome</keyword>
<dbReference type="PROSITE" id="PS51635">
    <property type="entry name" value="PNPLA"/>
    <property type="match status" value="1"/>
</dbReference>
<comment type="caution">
    <text evidence="4">The sequence shown here is derived from an EMBL/GenBank/DDBJ whole genome shotgun (WGS) entry which is preliminary data.</text>
</comment>
<gene>
    <name evidence="4" type="ORF">FHP25_19390</name>
</gene>
<dbReference type="AlphaFoldDB" id="A0A5C8PJL1"/>
<keyword evidence="1 2" id="KW-0443">Lipid metabolism</keyword>
<evidence type="ECO:0000313" key="5">
    <source>
        <dbReference type="Proteomes" id="UP000321638"/>
    </source>
</evidence>
<dbReference type="GO" id="GO:0016042">
    <property type="term" value="P:lipid catabolic process"/>
    <property type="evidence" value="ECO:0007669"/>
    <property type="project" value="UniProtKB-UniRule"/>
</dbReference>
<dbReference type="PROSITE" id="PS51257">
    <property type="entry name" value="PROKAR_LIPOPROTEIN"/>
    <property type="match status" value="1"/>
</dbReference>
<feature type="active site" description="Proton acceptor" evidence="2">
    <location>
        <position position="269"/>
    </location>
</feature>
<dbReference type="InterPro" id="IPR016035">
    <property type="entry name" value="Acyl_Trfase/lysoPLipase"/>
</dbReference>
<evidence type="ECO:0000256" key="2">
    <source>
        <dbReference type="PROSITE-ProRule" id="PRU01161"/>
    </source>
</evidence>
<feature type="active site" description="Nucleophile" evidence="2">
    <location>
        <position position="125"/>
    </location>
</feature>
<keyword evidence="2" id="KW-0442">Lipid degradation</keyword>
<accession>A0A5C8PJL1</accession>
<dbReference type="Proteomes" id="UP000321638">
    <property type="component" value="Unassembled WGS sequence"/>
</dbReference>
<protein>
    <submittedName>
        <fullName evidence="4">Patatin family protein</fullName>
    </submittedName>
</protein>
<evidence type="ECO:0000259" key="3">
    <source>
        <dbReference type="PROSITE" id="PS51635"/>
    </source>
</evidence>